<gene>
    <name evidence="1" type="ORF">MRL64_08450</name>
</gene>
<accession>A0AAU6TFD4</accession>
<evidence type="ECO:0000313" key="1">
    <source>
        <dbReference type="EMBL" id="XAG60370.1"/>
    </source>
</evidence>
<proteinExistence type="predicted"/>
<organism evidence="1">
    <name type="scientific">bacterium 19MO02SH05</name>
    <dbReference type="NCBI Taxonomy" id="2920696"/>
    <lineage>
        <taxon>Bacteria</taxon>
    </lineage>
</organism>
<protein>
    <submittedName>
        <fullName evidence="1">Uncharacterized protein</fullName>
    </submittedName>
</protein>
<dbReference type="EMBL" id="CP095342">
    <property type="protein sequence ID" value="XAG60370.1"/>
    <property type="molecule type" value="Genomic_DNA"/>
</dbReference>
<reference evidence="1" key="1">
    <citation type="submission" date="2022-03" db="EMBL/GenBank/DDBJ databases">
        <title>Sea Food Isolates.</title>
        <authorList>
            <person name="Li c."/>
        </authorList>
    </citation>
    <scope>NUCLEOTIDE SEQUENCE</scope>
    <source>
        <strain evidence="1">19MO02SH05</strain>
    </source>
</reference>
<name>A0AAU6TFD4_UNCXX</name>
<sequence length="72" mass="8629">MKLIFGHFRVTANIALWLFALSEVWKMKYYIDTPASFLKIVFSYSRSVVVVVVGKLHKWRKYDRGLVQQHRR</sequence>
<dbReference type="AlphaFoldDB" id="A0AAU6TFD4"/>